<comment type="caution">
    <text evidence="1">The sequence shown here is derived from an EMBL/GenBank/DDBJ whole genome shotgun (WGS) entry which is preliminary data.</text>
</comment>
<keyword evidence="2" id="KW-1185">Reference proteome</keyword>
<dbReference type="AlphaFoldDB" id="A0A9X2Y026"/>
<gene>
    <name evidence="1" type="ORF">OCK74_25170</name>
</gene>
<name>A0A9X2Y026_9BACT</name>
<evidence type="ECO:0000313" key="1">
    <source>
        <dbReference type="EMBL" id="MCU7552435.1"/>
    </source>
</evidence>
<dbReference type="EMBL" id="JAOTIF010000034">
    <property type="protein sequence ID" value="MCU7552435.1"/>
    <property type="molecule type" value="Genomic_DNA"/>
</dbReference>
<accession>A0A9X2Y026</accession>
<evidence type="ECO:0000313" key="2">
    <source>
        <dbReference type="Proteomes" id="UP001155483"/>
    </source>
</evidence>
<protein>
    <submittedName>
        <fullName evidence="1">Uncharacterized protein</fullName>
    </submittedName>
</protein>
<dbReference type="Proteomes" id="UP001155483">
    <property type="component" value="Unassembled WGS sequence"/>
</dbReference>
<proteinExistence type="predicted"/>
<sequence>MTNVFNIEFQYKGLIYPALISLRSTKEEYTVYAQILNDGLLNILPEGEIHFRISNNLRKASEPVQSTKMELIRAIRESVLKHL</sequence>
<dbReference type="RefSeq" id="WP_279299872.1">
    <property type="nucleotide sequence ID" value="NZ_JAOTIF010000034.1"/>
</dbReference>
<reference evidence="1" key="2">
    <citation type="submission" date="2023-04" db="EMBL/GenBank/DDBJ databases">
        <title>Paracnuella aquatica gen. nov., sp. nov., a member of the family Chitinophagaceae isolated from a hot spring.</title>
        <authorList>
            <person name="Wang C."/>
        </authorList>
    </citation>
    <scope>NUCLEOTIDE SEQUENCE</scope>
    <source>
        <strain evidence="1">LB-8</strain>
    </source>
</reference>
<reference evidence="1" key="1">
    <citation type="submission" date="2022-09" db="EMBL/GenBank/DDBJ databases">
        <authorList>
            <person name="Yuan C."/>
            <person name="Ke Z."/>
        </authorList>
    </citation>
    <scope>NUCLEOTIDE SEQUENCE</scope>
    <source>
        <strain evidence="1">LB-8</strain>
    </source>
</reference>
<organism evidence="1 2">
    <name type="scientific">Paraflavisolibacter caeni</name>
    <dbReference type="NCBI Taxonomy" id="2982496"/>
    <lineage>
        <taxon>Bacteria</taxon>
        <taxon>Pseudomonadati</taxon>
        <taxon>Bacteroidota</taxon>
        <taxon>Chitinophagia</taxon>
        <taxon>Chitinophagales</taxon>
        <taxon>Chitinophagaceae</taxon>
        <taxon>Paraflavisolibacter</taxon>
    </lineage>
</organism>